<evidence type="ECO:0000256" key="3">
    <source>
        <dbReference type="ARBA" id="ARBA00022884"/>
    </source>
</evidence>
<evidence type="ECO:0000256" key="1">
    <source>
        <dbReference type="ARBA" id="ARBA00006700"/>
    </source>
</evidence>
<dbReference type="GO" id="GO:0019843">
    <property type="term" value="F:rRNA binding"/>
    <property type="evidence" value="ECO:0007669"/>
    <property type="project" value="UniProtKB-UniRule"/>
</dbReference>
<reference evidence="7 8" key="1">
    <citation type="submission" date="2019-07" db="EMBL/GenBank/DDBJ databases">
        <title>Whole genome shotgun sequence of Oceanithermus desulfurans NBRC 100063.</title>
        <authorList>
            <person name="Hosoyama A."/>
            <person name="Uohara A."/>
            <person name="Ohji S."/>
            <person name="Ichikawa N."/>
        </authorList>
    </citation>
    <scope>NUCLEOTIDE SEQUENCE [LARGE SCALE GENOMIC DNA]</scope>
    <source>
        <strain evidence="7 8">NBRC 100063</strain>
    </source>
</reference>
<dbReference type="NCBIfam" id="NF004363">
    <property type="entry name" value="PRK05738.2-4"/>
    <property type="match status" value="1"/>
</dbReference>
<dbReference type="FunFam" id="3.30.70.330:FF:000001">
    <property type="entry name" value="50S ribosomal protein L23"/>
    <property type="match status" value="1"/>
</dbReference>
<dbReference type="Gene3D" id="3.30.70.330">
    <property type="match status" value="1"/>
</dbReference>
<dbReference type="InterPro" id="IPR013025">
    <property type="entry name" value="Ribosomal_uL23-like"/>
</dbReference>
<gene>
    <name evidence="6 7" type="primary">rplW</name>
    <name evidence="7" type="ORF">ODE01S_17360</name>
</gene>
<dbReference type="Proteomes" id="UP000321827">
    <property type="component" value="Unassembled WGS sequence"/>
</dbReference>
<dbReference type="GO" id="GO:0005840">
    <property type="term" value="C:ribosome"/>
    <property type="evidence" value="ECO:0007669"/>
    <property type="project" value="UniProtKB-KW"/>
</dbReference>
<comment type="similarity">
    <text evidence="1 6">Belongs to the universal ribosomal protein uL23 family.</text>
</comment>
<sequence>MKTPYDVIIEPVLSEKAYGGYAEGKYTFWVHPDASKTAVKNAVQQAFKVKVVDVNVMSVRGKKKRMGRYEGKRPDRKKAIVTVAPGQKIEALEGLI</sequence>
<keyword evidence="3 6" id="KW-0694">RNA-binding</keyword>
<proteinExistence type="inferred from homology"/>
<keyword evidence="2 6" id="KW-0699">rRNA-binding</keyword>
<dbReference type="Pfam" id="PF00276">
    <property type="entry name" value="Ribosomal_L23"/>
    <property type="match status" value="1"/>
</dbReference>
<dbReference type="GO" id="GO:0006412">
    <property type="term" value="P:translation"/>
    <property type="evidence" value="ECO:0007669"/>
    <property type="project" value="UniProtKB-UniRule"/>
</dbReference>
<dbReference type="GO" id="GO:0003735">
    <property type="term" value="F:structural constituent of ribosome"/>
    <property type="evidence" value="ECO:0007669"/>
    <property type="project" value="InterPro"/>
</dbReference>
<keyword evidence="4 6" id="KW-0689">Ribosomal protein</keyword>
<dbReference type="NCBIfam" id="NF004366">
    <property type="entry name" value="PRK05738.3-2"/>
    <property type="match status" value="1"/>
</dbReference>
<evidence type="ECO:0000256" key="5">
    <source>
        <dbReference type="ARBA" id="ARBA00023274"/>
    </source>
</evidence>
<dbReference type="InterPro" id="IPR012677">
    <property type="entry name" value="Nucleotide-bd_a/b_plait_sf"/>
</dbReference>
<name>A0A511RMY1_9DEIN</name>
<dbReference type="GO" id="GO:1990904">
    <property type="term" value="C:ribonucleoprotein complex"/>
    <property type="evidence" value="ECO:0007669"/>
    <property type="project" value="UniProtKB-KW"/>
</dbReference>
<dbReference type="EMBL" id="BJXN01000011">
    <property type="protein sequence ID" value="GEM90302.1"/>
    <property type="molecule type" value="Genomic_DNA"/>
</dbReference>
<evidence type="ECO:0000313" key="8">
    <source>
        <dbReference type="Proteomes" id="UP000321827"/>
    </source>
</evidence>
<dbReference type="InterPro" id="IPR012678">
    <property type="entry name" value="Ribosomal_uL23/eL15/eS24_sf"/>
</dbReference>
<keyword evidence="5 6" id="KW-0687">Ribonucleoprotein</keyword>
<accession>A0A511RMY1</accession>
<dbReference type="HAMAP" id="MF_01369_B">
    <property type="entry name" value="Ribosomal_uL23_B"/>
    <property type="match status" value="1"/>
</dbReference>
<protein>
    <recommendedName>
        <fullName evidence="6">Large ribosomal subunit protein uL23</fullName>
    </recommendedName>
</protein>
<dbReference type="OrthoDB" id="9793353at2"/>
<comment type="caution">
    <text evidence="7">The sequence shown here is derived from an EMBL/GenBank/DDBJ whole genome shotgun (WGS) entry which is preliminary data.</text>
</comment>
<comment type="function">
    <text evidence="6">One of the early assembly proteins it binds 23S rRNA. One of the proteins that surrounds the polypeptide exit tunnel on the outside of the ribosome. Forms the main docking site for trigger factor binding to the ribosome.</text>
</comment>
<evidence type="ECO:0000256" key="2">
    <source>
        <dbReference type="ARBA" id="ARBA00022730"/>
    </source>
</evidence>
<evidence type="ECO:0000256" key="6">
    <source>
        <dbReference type="HAMAP-Rule" id="MF_01369"/>
    </source>
</evidence>
<dbReference type="PANTHER" id="PTHR11620">
    <property type="entry name" value="60S RIBOSOMAL PROTEIN L23A"/>
    <property type="match status" value="1"/>
</dbReference>
<evidence type="ECO:0000256" key="4">
    <source>
        <dbReference type="ARBA" id="ARBA00022980"/>
    </source>
</evidence>
<dbReference type="AlphaFoldDB" id="A0A511RMY1"/>
<comment type="subunit">
    <text evidence="6">Part of the 50S ribosomal subunit. Contacts protein L29, and trigger factor when it is bound to the ribosome.</text>
</comment>
<evidence type="ECO:0000313" key="7">
    <source>
        <dbReference type="EMBL" id="GEM90302.1"/>
    </source>
</evidence>
<dbReference type="RefSeq" id="WP_013458249.1">
    <property type="nucleotide sequence ID" value="NZ_BJXN01000011.1"/>
</dbReference>
<dbReference type="SUPFAM" id="SSF54189">
    <property type="entry name" value="Ribosomal proteins S24e, L23 and L15e"/>
    <property type="match status" value="1"/>
</dbReference>
<organism evidence="7 8">
    <name type="scientific">Oceanithermus desulfurans NBRC 100063</name>
    <dbReference type="NCBI Taxonomy" id="1227550"/>
    <lineage>
        <taxon>Bacteria</taxon>
        <taxon>Thermotogati</taxon>
        <taxon>Deinococcota</taxon>
        <taxon>Deinococci</taxon>
        <taxon>Thermales</taxon>
        <taxon>Thermaceae</taxon>
        <taxon>Oceanithermus</taxon>
    </lineage>
</organism>